<evidence type="ECO:0000313" key="6">
    <source>
        <dbReference type="EMBL" id="GLR64397.1"/>
    </source>
</evidence>
<dbReference type="SUPFAM" id="SSF53927">
    <property type="entry name" value="Cytidine deaminase-like"/>
    <property type="match status" value="1"/>
</dbReference>
<comment type="caution">
    <text evidence="6">The sequence shown here is derived from an EMBL/GenBank/DDBJ whole genome shotgun (WGS) entry which is preliminary data.</text>
</comment>
<dbReference type="PROSITE" id="PS00903">
    <property type="entry name" value="CYT_DCMP_DEAMINASES_1"/>
    <property type="match status" value="1"/>
</dbReference>
<dbReference type="Proteomes" id="UP001156682">
    <property type="component" value="Unassembled WGS sequence"/>
</dbReference>
<dbReference type="PANTHER" id="PTHR11086">
    <property type="entry name" value="DEOXYCYTIDYLATE DEAMINASE-RELATED"/>
    <property type="match status" value="1"/>
</dbReference>
<keyword evidence="4" id="KW-0862">Zinc</keyword>
<dbReference type="InterPro" id="IPR015517">
    <property type="entry name" value="dCMP_deaminase-rel"/>
</dbReference>
<evidence type="ECO:0000256" key="1">
    <source>
        <dbReference type="ARBA" id="ARBA00006576"/>
    </source>
</evidence>
<protein>
    <submittedName>
        <fullName evidence="6">Deoxycytidylate deaminase</fullName>
    </submittedName>
</protein>
<dbReference type="Pfam" id="PF00383">
    <property type="entry name" value="dCMP_cyt_deam_1"/>
    <property type="match status" value="1"/>
</dbReference>
<keyword evidence="2" id="KW-0479">Metal-binding</keyword>
<dbReference type="PANTHER" id="PTHR11086:SF18">
    <property type="entry name" value="DEOXYCYTIDYLATE DEAMINASE"/>
    <property type="match status" value="1"/>
</dbReference>
<comment type="similarity">
    <text evidence="1">Belongs to the cytidine and deoxycytidylate deaminase family.</text>
</comment>
<dbReference type="InterPro" id="IPR016192">
    <property type="entry name" value="APOBEC/CMP_deaminase_Zn-bd"/>
</dbReference>
<reference evidence="7" key="1">
    <citation type="journal article" date="2019" name="Int. J. Syst. Evol. Microbiol.">
        <title>The Global Catalogue of Microorganisms (GCM) 10K type strain sequencing project: providing services to taxonomists for standard genome sequencing and annotation.</title>
        <authorList>
            <consortium name="The Broad Institute Genomics Platform"/>
            <consortium name="The Broad Institute Genome Sequencing Center for Infectious Disease"/>
            <person name="Wu L."/>
            <person name="Ma J."/>
        </authorList>
    </citation>
    <scope>NUCLEOTIDE SEQUENCE [LARGE SCALE GENOMIC DNA]</scope>
    <source>
        <strain evidence="7">NBRC 100033</strain>
    </source>
</reference>
<dbReference type="InterPro" id="IPR002125">
    <property type="entry name" value="CMP_dCMP_dom"/>
</dbReference>
<dbReference type="EMBL" id="BSOR01000029">
    <property type="protein sequence ID" value="GLR64397.1"/>
    <property type="molecule type" value="Genomic_DNA"/>
</dbReference>
<feature type="domain" description="CMP/dCMP-type deaminase" evidence="5">
    <location>
        <begin position="272"/>
        <end position="460"/>
    </location>
</feature>
<dbReference type="NCBIfam" id="NF041025">
    <property type="entry name" value="antiphage_deaminase"/>
    <property type="match status" value="1"/>
</dbReference>
<dbReference type="PROSITE" id="PS51747">
    <property type="entry name" value="CYT_DCMP_DEAMINASES_2"/>
    <property type="match status" value="1"/>
</dbReference>
<keyword evidence="3" id="KW-0378">Hydrolase</keyword>
<dbReference type="InterPro" id="IPR027417">
    <property type="entry name" value="P-loop_NTPase"/>
</dbReference>
<accession>A0ABQ5ZYD6</accession>
<gene>
    <name evidence="6" type="ORF">GCM10007878_18350</name>
</gene>
<sequence length="535" mass="58852">MDMGVKKEVIATDTSSNQNSTELLSQLKSNEKFVAVVGPAGAGSGTAAKILASILQGEGYETEIIKVSVLINDFVASKGKAAPRAAGHKNIDDVTTMQDLGDSIRKGEEYELKEDHAAVARLVIKKIKELRETKQSSVDISPVENDANRAFIIDSLRHPAEAVLLREVYKELFTLIGVVCNPEERSKRIKSKLIPRGSGKKEELTRKVEDYMSRDENAKENYGQKVAKLFYEADYFVDNSEEGNDDVTETGMNEPLQRLVSIIAHNKIVRPTTHEAAMYQAHAAQMQSACLSRQVGAALVDKNHNVVAVGLNDVPKAGGGLYGQGFNTSIERDSRCAYRGSSPFCSSNVEQNAIIDELISEFPELVPDASKKEKVIGKIRGTRIGGLIEFSRAVHAEMNAIISAAISGVSPKGCRLYVSTYPCHYCARHIVTAGIDEVQFIEPYPKSKATELHNDSITTELNTDWKPPSEGGDKVLFRPFVGVAPRFYKLAFLKDRDYKNKKTGMLNFGTPEPGMTSTVYTQSYPELEEKLTEGF</sequence>
<evidence type="ECO:0000256" key="3">
    <source>
        <dbReference type="ARBA" id="ARBA00022801"/>
    </source>
</evidence>
<dbReference type="SUPFAM" id="SSF52540">
    <property type="entry name" value="P-loop containing nucleoside triphosphate hydrolases"/>
    <property type="match status" value="1"/>
</dbReference>
<proteinExistence type="inferred from homology"/>
<dbReference type="InterPro" id="IPR016193">
    <property type="entry name" value="Cytidine_deaminase-like"/>
</dbReference>
<evidence type="ECO:0000313" key="7">
    <source>
        <dbReference type="Proteomes" id="UP001156682"/>
    </source>
</evidence>
<dbReference type="Gene3D" id="3.40.50.300">
    <property type="entry name" value="P-loop containing nucleotide triphosphate hydrolases"/>
    <property type="match status" value="1"/>
</dbReference>
<dbReference type="Gene3D" id="3.40.140.10">
    <property type="entry name" value="Cytidine Deaminase, domain 2"/>
    <property type="match status" value="1"/>
</dbReference>
<evidence type="ECO:0000256" key="2">
    <source>
        <dbReference type="ARBA" id="ARBA00022723"/>
    </source>
</evidence>
<keyword evidence="7" id="KW-1185">Reference proteome</keyword>
<evidence type="ECO:0000259" key="5">
    <source>
        <dbReference type="PROSITE" id="PS51747"/>
    </source>
</evidence>
<evidence type="ECO:0000256" key="4">
    <source>
        <dbReference type="ARBA" id="ARBA00022833"/>
    </source>
</evidence>
<name>A0ABQ5ZYD6_9GAMM</name>
<organism evidence="6 7">
    <name type="scientific">Marinospirillum insulare</name>
    <dbReference type="NCBI Taxonomy" id="217169"/>
    <lineage>
        <taxon>Bacteria</taxon>
        <taxon>Pseudomonadati</taxon>
        <taxon>Pseudomonadota</taxon>
        <taxon>Gammaproteobacteria</taxon>
        <taxon>Oceanospirillales</taxon>
        <taxon>Oceanospirillaceae</taxon>
        <taxon>Marinospirillum</taxon>
    </lineage>
</organism>